<reference evidence="2" key="2">
    <citation type="submission" date="2023-05" db="EMBL/GenBank/DDBJ databases">
        <authorList>
            <consortium name="Lawrence Berkeley National Laboratory"/>
            <person name="Steindorff A."/>
            <person name="Hensen N."/>
            <person name="Bonometti L."/>
            <person name="Westerberg I."/>
            <person name="Brannstrom I.O."/>
            <person name="Guillou S."/>
            <person name="Cros-Aarteil S."/>
            <person name="Calhoun S."/>
            <person name="Haridas S."/>
            <person name="Kuo A."/>
            <person name="Mondo S."/>
            <person name="Pangilinan J."/>
            <person name="Riley R."/>
            <person name="Labutti K."/>
            <person name="Andreopoulos B."/>
            <person name="Lipzen A."/>
            <person name="Chen C."/>
            <person name="Yanf M."/>
            <person name="Daum C."/>
            <person name="Ng V."/>
            <person name="Clum A."/>
            <person name="Ohm R."/>
            <person name="Martin F."/>
            <person name="Silar P."/>
            <person name="Natvig D."/>
            <person name="Lalanne C."/>
            <person name="Gautier V."/>
            <person name="Ament-Velasquez S.L."/>
            <person name="Kruys A."/>
            <person name="Hutchinson M.I."/>
            <person name="Powell A.J."/>
            <person name="Barry K."/>
            <person name="Miller A.N."/>
            <person name="Grigoriev I.V."/>
            <person name="Debuchy R."/>
            <person name="Gladieux P."/>
            <person name="Thoren M.H."/>
            <person name="Johannesson H."/>
        </authorList>
    </citation>
    <scope>NUCLEOTIDE SEQUENCE</scope>
    <source>
        <strain evidence="2">CBS 141.50</strain>
    </source>
</reference>
<dbReference type="AlphaFoldDB" id="A0AAN6ZMX0"/>
<dbReference type="RefSeq" id="XP_062638591.1">
    <property type="nucleotide sequence ID" value="XM_062783348.1"/>
</dbReference>
<evidence type="ECO:0000313" key="2">
    <source>
        <dbReference type="EMBL" id="KAK4145220.1"/>
    </source>
</evidence>
<dbReference type="EMBL" id="MU853570">
    <property type="protein sequence ID" value="KAK4145220.1"/>
    <property type="molecule type" value="Genomic_DNA"/>
</dbReference>
<dbReference type="SUPFAM" id="SSF50978">
    <property type="entry name" value="WD40 repeat-like"/>
    <property type="match status" value="1"/>
</dbReference>
<proteinExistence type="predicted"/>
<evidence type="ECO:0000313" key="3">
    <source>
        <dbReference type="Proteomes" id="UP001302676"/>
    </source>
</evidence>
<dbReference type="Pfam" id="PF12937">
    <property type="entry name" value="F-box-like"/>
    <property type="match status" value="1"/>
</dbReference>
<sequence>MPHQLADLPDDVLFLIFASLDCARDFRAVGLSCRRLQHLVENDGWRIFVRNSFPSLLVPSPATGNHTWRHLAESLTWQSRCWDRRAIQFQALLPRREHQRQDRGHGRAIGSFMAVVDATFDPTSQRELVVWGGGEDVVARYRERRGHGQVSKTSWHRLKGNEFGLRNGYDDVKALKVVKHGGKQAIITGRYSGELSLISAEPDDFGKQIAHFGPLTDQNITFQQLAASDAINSLDVFNGSNGPRVAAAAKTTLRMYDIPQESAAEIPPIETYDLKEGGALTSGQTRLGCAKWMENGDSLALALVGAKNPLRYLTRTPTGWSLSAAAKNERVEKEFNAKFQRNVALSALEPVNLHSGAKGGTSLLLSSWRDGTIRLQDLRTPSAFDTIYQNNVDPWLTADSLMAYGTERFITGGGSQLAIQIFDFRWSKSYYHTTGLPCRNVEPFPRPHQPFMKPPFLTPTTNRSRCNHVRGLPCHWHNLSQDIYYRPNSRMFVSGSLRPHAGPGGIWSLARPSDVSPHFYMGVSDGVIEACLEQTSENSHLAWATNDTNFGVSDWHTAPDPETGYRVRKLVPALMETGDGYSYANNDRSILLPGLNKYHGPKERRVDLGAWASHHRLDQGYQLPGDAEKEKFGAIR</sequence>
<protein>
    <recommendedName>
        <fullName evidence="1">F-box domain-containing protein</fullName>
    </recommendedName>
</protein>
<reference evidence="2" key="1">
    <citation type="journal article" date="2023" name="Mol. Phylogenet. Evol.">
        <title>Genome-scale phylogeny and comparative genomics of the fungal order Sordariales.</title>
        <authorList>
            <person name="Hensen N."/>
            <person name="Bonometti L."/>
            <person name="Westerberg I."/>
            <person name="Brannstrom I.O."/>
            <person name="Guillou S."/>
            <person name="Cros-Aarteil S."/>
            <person name="Calhoun S."/>
            <person name="Haridas S."/>
            <person name="Kuo A."/>
            <person name="Mondo S."/>
            <person name="Pangilinan J."/>
            <person name="Riley R."/>
            <person name="LaButti K."/>
            <person name="Andreopoulos B."/>
            <person name="Lipzen A."/>
            <person name="Chen C."/>
            <person name="Yan M."/>
            <person name="Daum C."/>
            <person name="Ng V."/>
            <person name="Clum A."/>
            <person name="Steindorff A."/>
            <person name="Ohm R.A."/>
            <person name="Martin F."/>
            <person name="Silar P."/>
            <person name="Natvig D.O."/>
            <person name="Lalanne C."/>
            <person name="Gautier V."/>
            <person name="Ament-Velasquez S.L."/>
            <person name="Kruys A."/>
            <person name="Hutchinson M.I."/>
            <person name="Powell A.J."/>
            <person name="Barry K."/>
            <person name="Miller A.N."/>
            <person name="Grigoriev I.V."/>
            <person name="Debuchy R."/>
            <person name="Gladieux P."/>
            <person name="Hiltunen Thoren M."/>
            <person name="Johannesson H."/>
        </authorList>
    </citation>
    <scope>NUCLEOTIDE SEQUENCE</scope>
    <source>
        <strain evidence="2">CBS 141.50</strain>
    </source>
</reference>
<organism evidence="2 3">
    <name type="scientific">Dichotomopilus funicola</name>
    <dbReference type="NCBI Taxonomy" id="1934379"/>
    <lineage>
        <taxon>Eukaryota</taxon>
        <taxon>Fungi</taxon>
        <taxon>Dikarya</taxon>
        <taxon>Ascomycota</taxon>
        <taxon>Pezizomycotina</taxon>
        <taxon>Sordariomycetes</taxon>
        <taxon>Sordariomycetidae</taxon>
        <taxon>Sordariales</taxon>
        <taxon>Chaetomiaceae</taxon>
        <taxon>Dichotomopilus</taxon>
    </lineage>
</organism>
<dbReference type="InterPro" id="IPR036047">
    <property type="entry name" value="F-box-like_dom_sf"/>
</dbReference>
<comment type="caution">
    <text evidence="2">The sequence shown here is derived from an EMBL/GenBank/DDBJ whole genome shotgun (WGS) entry which is preliminary data.</text>
</comment>
<dbReference type="PROSITE" id="PS50181">
    <property type="entry name" value="FBOX"/>
    <property type="match status" value="1"/>
</dbReference>
<feature type="domain" description="F-box" evidence="1">
    <location>
        <begin position="2"/>
        <end position="48"/>
    </location>
</feature>
<gene>
    <name evidence="2" type="ORF">C8A04DRAFT_35941</name>
</gene>
<dbReference type="Proteomes" id="UP001302676">
    <property type="component" value="Unassembled WGS sequence"/>
</dbReference>
<dbReference type="InterPro" id="IPR036322">
    <property type="entry name" value="WD40_repeat_dom_sf"/>
</dbReference>
<name>A0AAN6ZMX0_9PEZI</name>
<keyword evidence="3" id="KW-1185">Reference proteome</keyword>
<dbReference type="SUPFAM" id="SSF81383">
    <property type="entry name" value="F-box domain"/>
    <property type="match status" value="1"/>
</dbReference>
<evidence type="ECO:0000259" key="1">
    <source>
        <dbReference type="PROSITE" id="PS50181"/>
    </source>
</evidence>
<accession>A0AAN6ZMX0</accession>
<dbReference type="GeneID" id="87819961"/>
<dbReference type="InterPro" id="IPR001810">
    <property type="entry name" value="F-box_dom"/>
</dbReference>